<feature type="region of interest" description="Disordered" evidence="2">
    <location>
        <begin position="389"/>
        <end position="409"/>
    </location>
</feature>
<dbReference type="PANTHER" id="PTHR48207:SF4">
    <property type="entry name" value="BLL6097 PROTEIN"/>
    <property type="match status" value="1"/>
</dbReference>
<reference evidence="3 4" key="1">
    <citation type="submission" date="2019-02" db="EMBL/GenBank/DDBJ databases">
        <title>Genomic Encyclopedia of Type Strains, Phase IV (KMG-IV): sequencing the most valuable type-strain genomes for metagenomic binning, comparative biology and taxonomic classification.</title>
        <authorList>
            <person name="Goeker M."/>
        </authorList>
    </citation>
    <scope>NUCLEOTIDE SEQUENCE [LARGE SCALE GENOMIC DNA]</scope>
    <source>
        <strain evidence="3 4">K24</strain>
    </source>
</reference>
<dbReference type="Gene3D" id="3.40.50.10540">
    <property type="entry name" value="Crotonobetainyl-coa:carnitine coa-transferase, domain 1"/>
    <property type="match status" value="1"/>
</dbReference>
<dbReference type="AlphaFoldDB" id="A0A4Q7NDW5"/>
<dbReference type="InterPro" id="IPR044855">
    <property type="entry name" value="CoA-Trfase_III_dom3_sf"/>
</dbReference>
<keyword evidence="1 3" id="KW-0808">Transferase</keyword>
<dbReference type="SUPFAM" id="SSF89796">
    <property type="entry name" value="CoA-transferase family III (CaiB/BaiF)"/>
    <property type="match status" value="1"/>
</dbReference>
<evidence type="ECO:0000313" key="3">
    <source>
        <dbReference type="EMBL" id="RZS80877.1"/>
    </source>
</evidence>
<dbReference type="PANTHER" id="PTHR48207">
    <property type="entry name" value="SUCCINATE--HYDROXYMETHYLGLUTARATE COA-TRANSFERASE"/>
    <property type="match status" value="1"/>
</dbReference>
<dbReference type="Gene3D" id="3.30.1540.10">
    <property type="entry name" value="formyl-coa transferase, domain 3"/>
    <property type="match status" value="1"/>
</dbReference>
<evidence type="ECO:0000313" key="4">
    <source>
        <dbReference type="Proteomes" id="UP000292445"/>
    </source>
</evidence>
<comment type="caution">
    <text evidence="3">The sequence shown here is derived from an EMBL/GenBank/DDBJ whole genome shotgun (WGS) entry which is preliminary data.</text>
</comment>
<dbReference type="InterPro" id="IPR050483">
    <property type="entry name" value="CoA-transferase_III_domain"/>
</dbReference>
<dbReference type="InterPro" id="IPR003673">
    <property type="entry name" value="CoA-Trfase_fam_III"/>
</dbReference>
<organism evidence="3 4">
    <name type="scientific">Pigmentiphaga kullae</name>
    <dbReference type="NCBI Taxonomy" id="151784"/>
    <lineage>
        <taxon>Bacteria</taxon>
        <taxon>Pseudomonadati</taxon>
        <taxon>Pseudomonadota</taxon>
        <taxon>Betaproteobacteria</taxon>
        <taxon>Burkholderiales</taxon>
        <taxon>Alcaligenaceae</taxon>
        <taxon>Pigmentiphaga</taxon>
    </lineage>
</organism>
<name>A0A4Q7NDW5_9BURK</name>
<proteinExistence type="predicted"/>
<accession>A0A4Q7NDW5</accession>
<gene>
    <name evidence="3" type="ORF">EV675_3490</name>
</gene>
<protein>
    <submittedName>
        <fullName evidence="3">Crotonobetainyl-CoA:carnitine CoA-transferase CaiB-like acyl-CoA transferase</fullName>
    </submittedName>
</protein>
<dbReference type="GO" id="GO:0008410">
    <property type="term" value="F:CoA-transferase activity"/>
    <property type="evidence" value="ECO:0007669"/>
    <property type="project" value="TreeGrafter"/>
</dbReference>
<dbReference type="Proteomes" id="UP000292445">
    <property type="component" value="Unassembled WGS sequence"/>
</dbReference>
<evidence type="ECO:0000256" key="1">
    <source>
        <dbReference type="ARBA" id="ARBA00022679"/>
    </source>
</evidence>
<dbReference type="RefSeq" id="WP_130358491.1">
    <property type="nucleotide sequence ID" value="NZ_SGXC01000002.1"/>
</dbReference>
<keyword evidence="4" id="KW-1185">Reference proteome</keyword>
<dbReference type="OrthoDB" id="5294844at2"/>
<dbReference type="Pfam" id="PF02515">
    <property type="entry name" value="CoA_transf_3"/>
    <property type="match status" value="1"/>
</dbReference>
<dbReference type="InterPro" id="IPR023606">
    <property type="entry name" value="CoA-Trfase_III_dom_1_sf"/>
</dbReference>
<evidence type="ECO:0000256" key="2">
    <source>
        <dbReference type="SAM" id="MobiDB-lite"/>
    </source>
</evidence>
<dbReference type="EMBL" id="SGXC01000002">
    <property type="protein sequence ID" value="RZS80877.1"/>
    <property type="molecule type" value="Genomic_DNA"/>
</dbReference>
<sequence length="409" mass="44611">MLDRKPATDRQAAATGPLQGIRVLDLTTTILGPLATQTLGDMGADVIKIESPIGDLNRQIGPAPRPGMAAFFANVNRNKRSVVLDLKQPAALDALMRLVDTADVFVHGMRPKAAERLGIDYAAISRRNPAIVYGSASGYRHDGPRANLPAYDDIIQGECGLAGLVGKTSGEPRYIPTVIADKFTGHMLASAIAMALLSRERTGKGQEVHVPMFETMLSFLFVEHLWTRAFDGDTGTLGYTRLLTRHRRPYATRDGYICIMANTDAHWKALLAALDIPEACADPRFATLEARARNVDELYSIIAERISHYGTAELRARLDAGDVPAGAMNTLEELMDDPYLKDTGFFHRYQHPEVGPMMTTAVPVYFSETPATIRTPPPTPGQHTREILAEAGLSASDIEAATTDSWSKR</sequence>